<comment type="caution">
    <text evidence="1">The sequence shown here is derived from an EMBL/GenBank/DDBJ whole genome shotgun (WGS) entry which is preliminary data.</text>
</comment>
<accession>A0A1R1X8V4</accession>
<reference evidence="2" key="1">
    <citation type="submission" date="2017-01" db="EMBL/GenBank/DDBJ databases">
        <authorList>
            <person name="Wang Y."/>
            <person name="White M."/>
            <person name="Kvist S."/>
            <person name="Moncalvo J.-M."/>
        </authorList>
    </citation>
    <scope>NUCLEOTIDE SEQUENCE [LARGE SCALE GENOMIC DNA]</scope>
    <source>
        <strain evidence="2">ID-206-W2</strain>
    </source>
</reference>
<dbReference type="Proteomes" id="UP000187429">
    <property type="component" value="Unassembled WGS sequence"/>
</dbReference>
<gene>
    <name evidence="1" type="ORF">AYI69_g10004</name>
</gene>
<dbReference type="EMBL" id="LSSM01006306">
    <property type="protein sequence ID" value="OMJ11045.1"/>
    <property type="molecule type" value="Genomic_DNA"/>
</dbReference>
<organism evidence="1 2">
    <name type="scientific">Smittium culicis</name>
    <dbReference type="NCBI Taxonomy" id="133412"/>
    <lineage>
        <taxon>Eukaryota</taxon>
        <taxon>Fungi</taxon>
        <taxon>Fungi incertae sedis</taxon>
        <taxon>Zoopagomycota</taxon>
        <taxon>Kickxellomycotina</taxon>
        <taxon>Harpellomycetes</taxon>
        <taxon>Harpellales</taxon>
        <taxon>Legeriomycetaceae</taxon>
        <taxon>Smittium</taxon>
    </lineage>
</organism>
<dbReference type="AlphaFoldDB" id="A0A1R1X8V4"/>
<protein>
    <submittedName>
        <fullName evidence="1">Uncharacterized protein</fullName>
    </submittedName>
</protein>
<evidence type="ECO:0000313" key="2">
    <source>
        <dbReference type="Proteomes" id="UP000187429"/>
    </source>
</evidence>
<name>A0A1R1X8V4_9FUNG</name>
<evidence type="ECO:0000313" key="1">
    <source>
        <dbReference type="EMBL" id="OMJ11045.1"/>
    </source>
</evidence>
<proteinExistence type="predicted"/>
<keyword evidence="2" id="KW-1185">Reference proteome</keyword>
<sequence length="88" mass="9627">MVADFLKFSASRISLSNSRYMGLHLTYLIPNLSPPCEHFRPSAGAVCCVHSLSDLIIAVYDSPRDVPVATHNIAQVDILVRGVDFLAL</sequence>